<comment type="caution">
    <text evidence="1">The sequence shown here is derived from an EMBL/GenBank/DDBJ whole genome shotgun (WGS) entry which is preliminary data.</text>
</comment>
<dbReference type="EMBL" id="JXEA01000177">
    <property type="protein sequence ID" value="OLG89562.1"/>
    <property type="molecule type" value="Genomic_DNA"/>
</dbReference>
<protein>
    <submittedName>
        <fullName evidence="1">Uncharacterized protein</fullName>
    </submittedName>
</protein>
<accession>A0A854CJK9</accession>
<evidence type="ECO:0000313" key="1">
    <source>
        <dbReference type="EMBL" id="OLG89562.1"/>
    </source>
</evidence>
<reference evidence="1" key="1">
    <citation type="submission" date="2015-01" db="EMBL/GenBank/DDBJ databases">
        <title>Population genomics of rice bacterial leaf blight strains from India.</title>
        <authorList>
            <person name="Midha S."/>
            <person name="Anil M.G."/>
            <person name="Mishra D."/>
            <person name="Brahma K."/>
            <person name="Laha G.S."/>
            <person name="Sundaram R.M."/>
            <person name="Sonti R.V."/>
            <person name="Patil P.B."/>
        </authorList>
    </citation>
    <scope>NUCLEOTIDE SEQUENCE</scope>
    <source>
        <strain evidence="1">BXO512</strain>
    </source>
</reference>
<sequence length="59" mass="6499">MVPGECNCVRESVMPARRMLPECGAVRVKMAACGNVRYGALRTLPFASSLKRCSVQQRI</sequence>
<dbReference type="AlphaFoldDB" id="A0A854CJK9"/>
<name>A0A854CJK9_XANOO</name>
<proteinExistence type="predicted"/>
<organism evidence="1">
    <name type="scientific">Xanthomonas oryzae pv. oryzae</name>
    <dbReference type="NCBI Taxonomy" id="64187"/>
    <lineage>
        <taxon>Bacteria</taxon>
        <taxon>Pseudomonadati</taxon>
        <taxon>Pseudomonadota</taxon>
        <taxon>Gammaproteobacteria</taxon>
        <taxon>Lysobacterales</taxon>
        <taxon>Lysobacteraceae</taxon>
        <taxon>Xanthomonas</taxon>
    </lineage>
</organism>
<gene>
    <name evidence="1" type="ORF">BXO512_13670</name>
</gene>